<gene>
    <name evidence="2" type="ORF">A3C87_01200</name>
</gene>
<proteinExistence type="predicted"/>
<name>A0A1F6DLM6_9BACT</name>
<feature type="signal peptide" evidence="1">
    <location>
        <begin position="1"/>
        <end position="27"/>
    </location>
</feature>
<reference evidence="2 3" key="1">
    <citation type="journal article" date="2016" name="Nat. Commun.">
        <title>Thousands of microbial genomes shed light on interconnected biogeochemical processes in an aquifer system.</title>
        <authorList>
            <person name="Anantharaman K."/>
            <person name="Brown C.T."/>
            <person name="Hug L.A."/>
            <person name="Sharon I."/>
            <person name="Castelle C.J."/>
            <person name="Probst A.J."/>
            <person name="Thomas B.C."/>
            <person name="Singh A."/>
            <person name="Wilkins M.J."/>
            <person name="Karaoz U."/>
            <person name="Brodie E.L."/>
            <person name="Williams K.H."/>
            <person name="Hubbard S.S."/>
            <person name="Banfield J.F."/>
        </authorList>
    </citation>
    <scope>NUCLEOTIDE SEQUENCE [LARGE SCALE GENOMIC DNA]</scope>
</reference>
<dbReference type="Proteomes" id="UP000176511">
    <property type="component" value="Unassembled WGS sequence"/>
</dbReference>
<dbReference type="EMBL" id="MFLE01000009">
    <property type="protein sequence ID" value="OGG62190.1"/>
    <property type="molecule type" value="Genomic_DNA"/>
</dbReference>
<sequence length="471" mass="49683">MVTAFIHRSIATFLLGIFIAGAAFVHAEEQSSTVTVVIDNAPPQVTSLGLSSVAYGNPEFAGGITPSVGTTTFHMTGVLLDPNGAQNIATTTAVFYRTDLAATSSCSAFLKNCYRTSCTIDTSYGSASEARYTCPIELASWADATDVGSAYEDTIWTGHIQTTDLSALTATATTTVEINSLLAFTVPGTISYGALAIGATTTAANASEMIVAQGGNTAATIAVRGTDLSCSVMGSIPAVNQHWSLSRVEWDNAASFSLETSATSTDLYLARRVSTETIATSSLFFTIKIPETGVGGTCTGLIYVDAIASANVGTLVDSRVKGVRYTSQKNVNGITRDNGTFTRLPDDTVTFSIGSAVLGSISRNGATTNEFIFPQDLVGVARANVTDARVTRIARFLQSLDDDLDASNGIQISDAAHLAITQNNLNIQTLNDNRLRNTLQAVYPNRNLIPAAQAQDHLLETTKRFDPEAFD</sequence>
<organism evidence="2 3">
    <name type="scientific">Candidatus Kaiserbacteria bacterium RIFCSPHIGHO2_02_FULL_49_34</name>
    <dbReference type="NCBI Taxonomy" id="1798491"/>
    <lineage>
        <taxon>Bacteria</taxon>
        <taxon>Candidatus Kaiseribacteriota</taxon>
    </lineage>
</organism>
<evidence type="ECO:0000313" key="2">
    <source>
        <dbReference type="EMBL" id="OGG62190.1"/>
    </source>
</evidence>
<dbReference type="STRING" id="1798491.A3C87_01200"/>
<evidence type="ECO:0000256" key="1">
    <source>
        <dbReference type="SAM" id="SignalP"/>
    </source>
</evidence>
<protein>
    <submittedName>
        <fullName evidence="2">Uncharacterized protein</fullName>
    </submittedName>
</protein>
<keyword evidence="1" id="KW-0732">Signal</keyword>
<accession>A0A1F6DLM6</accession>
<evidence type="ECO:0000313" key="3">
    <source>
        <dbReference type="Proteomes" id="UP000176511"/>
    </source>
</evidence>
<dbReference type="AlphaFoldDB" id="A0A1F6DLM6"/>
<comment type="caution">
    <text evidence="2">The sequence shown here is derived from an EMBL/GenBank/DDBJ whole genome shotgun (WGS) entry which is preliminary data.</text>
</comment>
<feature type="chain" id="PRO_5009523900" evidence="1">
    <location>
        <begin position="28"/>
        <end position="471"/>
    </location>
</feature>